<feature type="region of interest" description="Disordered" evidence="1">
    <location>
        <begin position="1"/>
        <end position="22"/>
    </location>
</feature>
<proteinExistence type="predicted"/>
<reference evidence="3 4" key="1">
    <citation type="submission" date="2023-10" db="EMBL/GenBank/DDBJ databases">
        <authorList>
            <person name="Venkata Ramana C."/>
            <person name="Sasikala C."/>
            <person name="Dhurka M."/>
        </authorList>
    </citation>
    <scope>NUCLEOTIDE SEQUENCE [LARGE SCALE GENOMIC DNA]</scope>
    <source>
        <strain evidence="3 4">KCTC 32151</strain>
    </source>
</reference>
<evidence type="ECO:0000313" key="3">
    <source>
        <dbReference type="EMBL" id="MDV6225665.1"/>
    </source>
</evidence>
<name>A0ABU4AHF9_9HYPH</name>
<keyword evidence="2" id="KW-0812">Transmembrane</keyword>
<comment type="caution">
    <text evidence="3">The sequence shown here is derived from an EMBL/GenBank/DDBJ whole genome shotgun (WGS) entry which is preliminary data.</text>
</comment>
<feature type="transmembrane region" description="Helical" evidence="2">
    <location>
        <begin position="29"/>
        <end position="52"/>
    </location>
</feature>
<protein>
    <submittedName>
        <fullName evidence="3">Uncharacterized protein</fullName>
    </submittedName>
</protein>
<gene>
    <name evidence="3" type="ORF">R2G56_05145</name>
</gene>
<keyword evidence="2" id="KW-1133">Transmembrane helix</keyword>
<sequence>MRDDNDNEKPGRHSAGSAGAVRSEGTRGFVLGAVGAAIIILVIMAFSGTGFFGGEYAPPAEDAGVVPLGDGG</sequence>
<organism evidence="3 4">
    <name type="scientific">Nitratireductor aquimarinus</name>
    <dbReference type="NCBI Taxonomy" id="889300"/>
    <lineage>
        <taxon>Bacteria</taxon>
        <taxon>Pseudomonadati</taxon>
        <taxon>Pseudomonadota</taxon>
        <taxon>Alphaproteobacteria</taxon>
        <taxon>Hyphomicrobiales</taxon>
        <taxon>Phyllobacteriaceae</taxon>
        <taxon>Nitratireductor</taxon>
    </lineage>
</organism>
<keyword evidence="4" id="KW-1185">Reference proteome</keyword>
<feature type="compositionally biased region" description="Basic and acidic residues" evidence="1">
    <location>
        <begin position="1"/>
        <end position="11"/>
    </location>
</feature>
<evidence type="ECO:0000313" key="4">
    <source>
        <dbReference type="Proteomes" id="UP001185659"/>
    </source>
</evidence>
<evidence type="ECO:0000256" key="2">
    <source>
        <dbReference type="SAM" id="Phobius"/>
    </source>
</evidence>
<keyword evidence="2" id="KW-0472">Membrane</keyword>
<accession>A0ABU4AHF9</accession>
<dbReference type="Proteomes" id="UP001185659">
    <property type="component" value="Unassembled WGS sequence"/>
</dbReference>
<dbReference type="EMBL" id="JAWLIP010000002">
    <property type="protein sequence ID" value="MDV6225665.1"/>
    <property type="molecule type" value="Genomic_DNA"/>
</dbReference>
<evidence type="ECO:0000256" key="1">
    <source>
        <dbReference type="SAM" id="MobiDB-lite"/>
    </source>
</evidence>
<dbReference type="RefSeq" id="WP_317560665.1">
    <property type="nucleotide sequence ID" value="NZ_JAWLIP010000002.1"/>
</dbReference>